<evidence type="ECO:0008006" key="4">
    <source>
        <dbReference type="Google" id="ProtNLM"/>
    </source>
</evidence>
<reference evidence="2" key="1">
    <citation type="submission" date="2023-10" db="EMBL/GenBank/DDBJ databases">
        <title>Chromosome-level genome of the transformable northern wattle, Acacia crassicarpa.</title>
        <authorList>
            <person name="Massaro I."/>
            <person name="Sinha N.R."/>
            <person name="Poethig S."/>
            <person name="Leichty A.R."/>
        </authorList>
    </citation>
    <scope>NUCLEOTIDE SEQUENCE</scope>
    <source>
        <strain evidence="2">Acra3RX</strain>
        <tissue evidence="2">Leaf</tissue>
    </source>
</reference>
<organism evidence="2 3">
    <name type="scientific">Acacia crassicarpa</name>
    <name type="common">northern wattle</name>
    <dbReference type="NCBI Taxonomy" id="499986"/>
    <lineage>
        <taxon>Eukaryota</taxon>
        <taxon>Viridiplantae</taxon>
        <taxon>Streptophyta</taxon>
        <taxon>Embryophyta</taxon>
        <taxon>Tracheophyta</taxon>
        <taxon>Spermatophyta</taxon>
        <taxon>Magnoliopsida</taxon>
        <taxon>eudicotyledons</taxon>
        <taxon>Gunneridae</taxon>
        <taxon>Pentapetalae</taxon>
        <taxon>rosids</taxon>
        <taxon>fabids</taxon>
        <taxon>Fabales</taxon>
        <taxon>Fabaceae</taxon>
        <taxon>Caesalpinioideae</taxon>
        <taxon>mimosoid clade</taxon>
        <taxon>Acacieae</taxon>
        <taxon>Acacia</taxon>
    </lineage>
</organism>
<dbReference type="PANTHER" id="PTHR33476">
    <property type="entry name" value="EMB|CAB62613.1"/>
    <property type="match status" value="1"/>
</dbReference>
<keyword evidence="3" id="KW-1185">Reference proteome</keyword>
<feature type="compositionally biased region" description="Basic and acidic residues" evidence="1">
    <location>
        <begin position="45"/>
        <end position="56"/>
    </location>
</feature>
<protein>
    <recommendedName>
        <fullName evidence="4">Protein POLAR LOCALIZATION DURING ASYMMETRIC DIVISION AND REDISTRIBUTION</fullName>
    </recommendedName>
</protein>
<dbReference type="PANTHER" id="PTHR33476:SF22">
    <property type="entry name" value="PROTEIN POLAR LOCALIZATION DURING ASYMMETRIC DIVISION AND REDISTRIBUTION"/>
    <property type="match status" value="1"/>
</dbReference>
<feature type="compositionally biased region" description="Basic and acidic residues" evidence="1">
    <location>
        <begin position="272"/>
        <end position="284"/>
    </location>
</feature>
<feature type="region of interest" description="Disordered" evidence="1">
    <location>
        <begin position="96"/>
        <end position="123"/>
    </location>
</feature>
<dbReference type="GO" id="GO:0008356">
    <property type="term" value="P:asymmetric cell division"/>
    <property type="evidence" value="ECO:0007669"/>
    <property type="project" value="InterPro"/>
</dbReference>
<name>A0AAE1K083_9FABA</name>
<dbReference type="AlphaFoldDB" id="A0AAE1K083"/>
<feature type="region of interest" description="Disordered" evidence="1">
    <location>
        <begin position="268"/>
        <end position="289"/>
    </location>
</feature>
<evidence type="ECO:0000256" key="1">
    <source>
        <dbReference type="SAM" id="MobiDB-lite"/>
    </source>
</evidence>
<proteinExistence type="predicted"/>
<gene>
    <name evidence="2" type="ORF">QN277_015265</name>
</gene>
<dbReference type="Proteomes" id="UP001293593">
    <property type="component" value="Unassembled WGS sequence"/>
</dbReference>
<comment type="caution">
    <text evidence="2">The sequence shown here is derived from an EMBL/GenBank/DDBJ whole genome shotgun (WGS) entry which is preliminary data.</text>
</comment>
<feature type="region of interest" description="Disordered" evidence="1">
    <location>
        <begin position="45"/>
        <end position="75"/>
    </location>
</feature>
<sequence>MRSVLLFSGLIHMSDCAYKSFNLPPSNHPNHRHLRVSDVLLDREDNAHSHGGDRIGRTSMNGAGEKLPKRRGSEAVHHYSPCRIVDRLLAILRRAKTPRVSQQRQKKHTEPREFKGTSSSASCSMNGLNCNEESGEYRNDTSFKLGVTWGLLYMIAASKNEFSKMVELRKEMEVLLRRTEEELPRKETIFKPFKTNDTLSWSITDMQDVSSSNSHIFVPSQPVPEKNVQEYKLSKQDECEEGTHGLEAELQVELERLQLYLDEETPFEDTQEEKVKVAHMDSSTRSDSTCSGEIIDAQEERNDVSFGVHPIELERRLHELLEARLQEQITDLDYALECARQEVIEKETEVTWWKDTVRLISQNVPETSRFTFRLDAEAASKLKPDI</sequence>
<dbReference type="InterPro" id="IPR040348">
    <property type="entry name" value="POLAR-like"/>
</dbReference>
<evidence type="ECO:0000313" key="2">
    <source>
        <dbReference type="EMBL" id="KAK4277244.1"/>
    </source>
</evidence>
<evidence type="ECO:0000313" key="3">
    <source>
        <dbReference type="Proteomes" id="UP001293593"/>
    </source>
</evidence>
<accession>A0AAE1K083</accession>
<dbReference type="EMBL" id="JAWXYG010000003">
    <property type="protein sequence ID" value="KAK4277244.1"/>
    <property type="molecule type" value="Genomic_DNA"/>
</dbReference>